<comment type="caution">
    <text evidence="5">The sequence shown here is derived from an EMBL/GenBank/DDBJ whole genome shotgun (WGS) entry which is preliminary data.</text>
</comment>
<name>A0A916TAN6_9ACTN</name>
<comment type="pathway">
    <text evidence="1">Antibiotic biosynthesis.</text>
</comment>
<evidence type="ECO:0000313" key="6">
    <source>
        <dbReference type="Proteomes" id="UP000621454"/>
    </source>
</evidence>
<dbReference type="InterPro" id="IPR027443">
    <property type="entry name" value="IPNS-like_sf"/>
</dbReference>
<dbReference type="Pfam" id="PF03171">
    <property type="entry name" value="2OG-FeII_Oxy"/>
    <property type="match status" value="1"/>
</dbReference>
<reference evidence="5" key="2">
    <citation type="submission" date="2020-09" db="EMBL/GenBank/DDBJ databases">
        <authorList>
            <person name="Sun Q."/>
            <person name="Zhou Y."/>
        </authorList>
    </citation>
    <scope>NUCLEOTIDE SEQUENCE</scope>
    <source>
        <strain evidence="5">CGMCC 1.12827</strain>
    </source>
</reference>
<dbReference type="GO" id="GO:0016491">
    <property type="term" value="F:oxidoreductase activity"/>
    <property type="evidence" value="ECO:0007669"/>
    <property type="project" value="UniProtKB-KW"/>
</dbReference>
<keyword evidence="6" id="KW-1185">Reference proteome</keyword>
<dbReference type="GO" id="GO:0046872">
    <property type="term" value="F:metal ion binding"/>
    <property type="evidence" value="ECO:0007669"/>
    <property type="project" value="UniProtKB-KW"/>
</dbReference>
<dbReference type="InterPro" id="IPR026992">
    <property type="entry name" value="DIOX_N"/>
</dbReference>
<dbReference type="GO" id="GO:0017000">
    <property type="term" value="P:antibiotic biosynthetic process"/>
    <property type="evidence" value="ECO:0007669"/>
    <property type="project" value="UniProtKB-KW"/>
</dbReference>
<comment type="similarity">
    <text evidence="3">Belongs to the iron/ascorbate-dependent oxidoreductase family.</text>
</comment>
<keyword evidence="3" id="KW-0479">Metal-binding</keyword>
<proteinExistence type="inferred from homology"/>
<dbReference type="PROSITE" id="PS51471">
    <property type="entry name" value="FE2OG_OXY"/>
    <property type="match status" value="1"/>
</dbReference>
<evidence type="ECO:0000256" key="2">
    <source>
        <dbReference type="ARBA" id="ARBA00023194"/>
    </source>
</evidence>
<keyword evidence="2" id="KW-0045">Antibiotic biosynthesis</keyword>
<evidence type="ECO:0000256" key="1">
    <source>
        <dbReference type="ARBA" id="ARBA00004792"/>
    </source>
</evidence>
<dbReference type="InterPro" id="IPR005123">
    <property type="entry name" value="Oxoglu/Fe-dep_dioxygenase_dom"/>
</dbReference>
<gene>
    <name evidence="5" type="ORF">GCM10011489_25490</name>
</gene>
<evidence type="ECO:0000256" key="3">
    <source>
        <dbReference type="RuleBase" id="RU003682"/>
    </source>
</evidence>
<protein>
    <submittedName>
        <fullName evidence="5">2OG-Fe(II) oxygenase</fullName>
    </submittedName>
</protein>
<dbReference type="RefSeq" id="WP_188586970.1">
    <property type="nucleotide sequence ID" value="NZ_BMGC01000018.1"/>
</dbReference>
<evidence type="ECO:0000313" key="5">
    <source>
        <dbReference type="EMBL" id="GGB36477.1"/>
    </source>
</evidence>
<keyword evidence="3" id="KW-0560">Oxidoreductase</keyword>
<feature type="domain" description="Fe2OG dioxygenase" evidence="4">
    <location>
        <begin position="169"/>
        <end position="274"/>
    </location>
</feature>
<sequence>MNAIPVIDISTIDTPQGRKQAAAAIYDAIVDAGFFQIVGHGVPMELIDRAYAMYDNLFDRPDEYKEALESPNGNPFRGYFRAERAANAGSRVESYEIASIATPEEAQGLGIDPAFTDFFEPWTWPDIDGFADTLLELRDRTRGVGATVMSLFATALGLPDNYFTRYVATDGSNFMCRYYSTTSAVTDQNVLLDEHQDSGMLTVLHQRGTYEGLQVLCRDGERITVPVRDDAYVINVGRLMTRWTNDLFPSTPHRVIDAPTADDFRRSIVLFYMPSPDAVITPIARCVGADGPHYEPITPYEAQKIPAKELQEYGN</sequence>
<dbReference type="SUPFAM" id="SSF51197">
    <property type="entry name" value="Clavaminate synthase-like"/>
    <property type="match status" value="1"/>
</dbReference>
<dbReference type="Pfam" id="PF14226">
    <property type="entry name" value="DIOX_N"/>
    <property type="match status" value="1"/>
</dbReference>
<reference evidence="5" key="1">
    <citation type="journal article" date="2014" name="Int. J. Syst. Evol. Microbiol.">
        <title>Complete genome sequence of Corynebacterium casei LMG S-19264T (=DSM 44701T), isolated from a smear-ripened cheese.</title>
        <authorList>
            <consortium name="US DOE Joint Genome Institute (JGI-PGF)"/>
            <person name="Walter F."/>
            <person name="Albersmeier A."/>
            <person name="Kalinowski J."/>
            <person name="Ruckert C."/>
        </authorList>
    </citation>
    <scope>NUCLEOTIDE SEQUENCE</scope>
    <source>
        <strain evidence="5">CGMCC 1.12827</strain>
    </source>
</reference>
<dbReference type="PRINTS" id="PR00682">
    <property type="entry name" value="IPNSYNTHASE"/>
</dbReference>
<dbReference type="PANTHER" id="PTHR47990">
    <property type="entry name" value="2-OXOGLUTARATE (2OG) AND FE(II)-DEPENDENT OXYGENASE SUPERFAMILY PROTEIN-RELATED"/>
    <property type="match status" value="1"/>
</dbReference>
<dbReference type="InterPro" id="IPR050231">
    <property type="entry name" value="Iron_ascorbate_oxido_reductase"/>
</dbReference>
<dbReference type="InterPro" id="IPR044861">
    <property type="entry name" value="IPNS-like_FE2OG_OXY"/>
</dbReference>
<organism evidence="5 6">
    <name type="scientific">Gordonia jinhuaensis</name>
    <dbReference type="NCBI Taxonomy" id="1517702"/>
    <lineage>
        <taxon>Bacteria</taxon>
        <taxon>Bacillati</taxon>
        <taxon>Actinomycetota</taxon>
        <taxon>Actinomycetes</taxon>
        <taxon>Mycobacteriales</taxon>
        <taxon>Gordoniaceae</taxon>
        <taxon>Gordonia</taxon>
    </lineage>
</organism>
<evidence type="ECO:0000259" key="4">
    <source>
        <dbReference type="PROSITE" id="PS51471"/>
    </source>
</evidence>
<accession>A0A916TAN6</accession>
<dbReference type="Proteomes" id="UP000621454">
    <property type="component" value="Unassembled WGS sequence"/>
</dbReference>
<dbReference type="Gene3D" id="2.60.120.330">
    <property type="entry name" value="B-lactam Antibiotic, Isopenicillin N Synthase, Chain"/>
    <property type="match status" value="1"/>
</dbReference>
<keyword evidence="3" id="KW-0408">Iron</keyword>
<dbReference type="EMBL" id="BMGC01000018">
    <property type="protein sequence ID" value="GGB36477.1"/>
    <property type="molecule type" value="Genomic_DNA"/>
</dbReference>
<dbReference type="AlphaFoldDB" id="A0A916TAN6"/>